<reference evidence="1 2" key="1">
    <citation type="submission" date="2014-09" db="EMBL/GenBank/DDBJ databases">
        <authorList>
            <person name="Magalhaes I.L.F."/>
            <person name="Oliveira U."/>
            <person name="Santos F.R."/>
            <person name="Vidigal T.H.D.A."/>
            <person name="Brescovit A.D."/>
            <person name="Santos A.J."/>
        </authorList>
    </citation>
    <scope>NUCLEOTIDE SEQUENCE [LARGE SCALE GENOMIC DNA]</scope>
</reference>
<dbReference type="AlphaFoldDB" id="A0A0P1BPH7"/>
<keyword evidence="2" id="KW-1185">Reference proteome</keyword>
<evidence type="ECO:0000313" key="1">
    <source>
        <dbReference type="EMBL" id="CEH18849.1"/>
    </source>
</evidence>
<proteinExistence type="predicted"/>
<sequence>MYARLQDHSLCGSHLRVMTVESCLTTSSESHHSPSTTLVSPTALRTAFYSLRELSFDSFRLLPALGPN</sequence>
<accession>A0A0P1BPH7</accession>
<organism evidence="1 2">
    <name type="scientific">Ceraceosorus bombacis</name>
    <dbReference type="NCBI Taxonomy" id="401625"/>
    <lineage>
        <taxon>Eukaryota</taxon>
        <taxon>Fungi</taxon>
        <taxon>Dikarya</taxon>
        <taxon>Basidiomycota</taxon>
        <taxon>Ustilaginomycotina</taxon>
        <taxon>Exobasidiomycetes</taxon>
        <taxon>Ceraceosorales</taxon>
        <taxon>Ceraceosoraceae</taxon>
        <taxon>Ceraceosorus</taxon>
    </lineage>
</organism>
<name>A0A0P1BPH7_9BASI</name>
<dbReference type="Proteomes" id="UP000054845">
    <property type="component" value="Unassembled WGS sequence"/>
</dbReference>
<dbReference type="EMBL" id="CCYA01000276">
    <property type="protein sequence ID" value="CEH18849.1"/>
    <property type="molecule type" value="Genomic_DNA"/>
</dbReference>
<protein>
    <submittedName>
        <fullName evidence="1">Uncharacterized protein</fullName>
    </submittedName>
</protein>
<evidence type="ECO:0000313" key="2">
    <source>
        <dbReference type="Proteomes" id="UP000054845"/>
    </source>
</evidence>